<keyword evidence="3" id="KW-1185">Reference proteome</keyword>
<feature type="coiled-coil region" evidence="1">
    <location>
        <begin position="179"/>
        <end position="228"/>
    </location>
</feature>
<name>A0A565AJP7_9BRAS</name>
<evidence type="ECO:0000256" key="1">
    <source>
        <dbReference type="SAM" id="Coils"/>
    </source>
</evidence>
<organism evidence="2 3">
    <name type="scientific">Arabis nemorensis</name>
    <dbReference type="NCBI Taxonomy" id="586526"/>
    <lineage>
        <taxon>Eukaryota</taxon>
        <taxon>Viridiplantae</taxon>
        <taxon>Streptophyta</taxon>
        <taxon>Embryophyta</taxon>
        <taxon>Tracheophyta</taxon>
        <taxon>Spermatophyta</taxon>
        <taxon>Magnoliopsida</taxon>
        <taxon>eudicotyledons</taxon>
        <taxon>Gunneridae</taxon>
        <taxon>Pentapetalae</taxon>
        <taxon>rosids</taxon>
        <taxon>malvids</taxon>
        <taxon>Brassicales</taxon>
        <taxon>Brassicaceae</taxon>
        <taxon>Arabideae</taxon>
        <taxon>Arabis</taxon>
    </lineage>
</organism>
<keyword evidence="1" id="KW-0175">Coiled coil</keyword>
<reference evidence="2" key="1">
    <citation type="submission" date="2019-07" db="EMBL/GenBank/DDBJ databases">
        <authorList>
            <person name="Dittberner H."/>
        </authorList>
    </citation>
    <scope>NUCLEOTIDE SEQUENCE [LARGE SCALE GENOMIC DNA]</scope>
</reference>
<dbReference type="AlphaFoldDB" id="A0A565AJP7"/>
<protein>
    <submittedName>
        <fullName evidence="2">Uncharacterized protein</fullName>
    </submittedName>
</protein>
<dbReference type="Proteomes" id="UP000489600">
    <property type="component" value="Unassembled WGS sequence"/>
</dbReference>
<proteinExistence type="predicted"/>
<evidence type="ECO:0000313" key="2">
    <source>
        <dbReference type="EMBL" id="VVA89585.1"/>
    </source>
</evidence>
<comment type="caution">
    <text evidence="2">The sequence shown here is derived from an EMBL/GenBank/DDBJ whole genome shotgun (WGS) entry which is preliminary data.</text>
</comment>
<accession>A0A565AJP7</accession>
<sequence length="240" mass="27418">MGSLAKAYCHQMHHNLPFHHYRPSNLQNPISLFAITSPTSSSPSISPTDPPSNKQPQFGHLIIPTIALAASAWFFVRLHQNPPIIVAPMDSPPLELEEEEGTIKELPLQNKPGYVKSLHFYRIKPGTVLKLIDLYDSDNYESLKARIRLSAEWLETAKKELEEVVERDPGRVMEYSHVVDELMEILRDLEVYIDECEKEKVKGYLRSCNRLLARVRKMEARILNVLKEFQEDEQGGGGET</sequence>
<dbReference type="EMBL" id="CABITT030000001">
    <property type="protein sequence ID" value="VVA89585.1"/>
    <property type="molecule type" value="Genomic_DNA"/>
</dbReference>
<evidence type="ECO:0000313" key="3">
    <source>
        <dbReference type="Proteomes" id="UP000489600"/>
    </source>
</evidence>
<gene>
    <name evidence="2" type="ORF">ANE_LOCUS30</name>
</gene>
<dbReference type="OrthoDB" id="1428408at2759"/>